<keyword evidence="1" id="KW-0808">Transferase</keyword>
<dbReference type="InterPro" id="IPR016181">
    <property type="entry name" value="Acyl_CoA_acyltransferase"/>
</dbReference>
<sequence length="157" mass="16928">MTTVLRSPVSAADAIMLLDEYFDDRRRGHPGGGYVISRPVPENFEPPAGDFVVLYDGSDPIGCGGVRSLSPERFEIKHLYVRASTRGRGLGRVLVGELEQIAASLGAHDVVLDTNASLDAANGLYRACGYAEIAAYNDNPNATTWFMKRLKTASSHG</sequence>
<dbReference type="Pfam" id="PF00583">
    <property type="entry name" value="Acetyltransf_1"/>
    <property type="match status" value="1"/>
</dbReference>
<evidence type="ECO:0000259" key="3">
    <source>
        <dbReference type="PROSITE" id="PS51186"/>
    </source>
</evidence>
<name>A0ABX6YEG2_9MICO</name>
<reference evidence="4 5" key="1">
    <citation type="submission" date="2020-12" db="EMBL/GenBank/DDBJ databases">
        <title>Microbacterium sp. HY060.</title>
        <authorList>
            <person name="Zhou J."/>
        </authorList>
    </citation>
    <scope>NUCLEOTIDE SEQUENCE [LARGE SCALE GENOMIC DNA]</scope>
    <source>
        <strain evidence="4 5">HY60</strain>
    </source>
</reference>
<gene>
    <name evidence="4" type="ORF">HCR76_09745</name>
</gene>
<dbReference type="RefSeq" id="WP_198248032.1">
    <property type="nucleotide sequence ID" value="NZ_CP061169.1"/>
</dbReference>
<dbReference type="Proteomes" id="UP000662814">
    <property type="component" value="Chromosome"/>
</dbReference>
<keyword evidence="2" id="KW-0012">Acyltransferase</keyword>
<dbReference type="Gene3D" id="3.40.630.30">
    <property type="match status" value="1"/>
</dbReference>
<evidence type="ECO:0000256" key="2">
    <source>
        <dbReference type="ARBA" id="ARBA00023315"/>
    </source>
</evidence>
<dbReference type="CDD" id="cd04301">
    <property type="entry name" value="NAT_SF"/>
    <property type="match status" value="1"/>
</dbReference>
<feature type="domain" description="N-acetyltransferase" evidence="3">
    <location>
        <begin position="1"/>
        <end position="152"/>
    </location>
</feature>
<dbReference type="EMBL" id="CP061169">
    <property type="protein sequence ID" value="QPZ37148.1"/>
    <property type="molecule type" value="Genomic_DNA"/>
</dbReference>
<organism evidence="4 5">
    <name type="scientific">Paramicrobacterium chengjingii</name>
    <dbReference type="NCBI Taxonomy" id="2769067"/>
    <lineage>
        <taxon>Bacteria</taxon>
        <taxon>Bacillati</taxon>
        <taxon>Actinomycetota</taxon>
        <taxon>Actinomycetes</taxon>
        <taxon>Micrococcales</taxon>
        <taxon>Microbacteriaceae</taxon>
        <taxon>Paramicrobacterium</taxon>
    </lineage>
</organism>
<evidence type="ECO:0000313" key="4">
    <source>
        <dbReference type="EMBL" id="QPZ37148.1"/>
    </source>
</evidence>
<dbReference type="InterPro" id="IPR050832">
    <property type="entry name" value="Bact_Acetyltransf"/>
</dbReference>
<dbReference type="PANTHER" id="PTHR43877:SF2">
    <property type="entry name" value="AMINOALKYLPHOSPHONATE N-ACETYLTRANSFERASE-RELATED"/>
    <property type="match status" value="1"/>
</dbReference>
<protein>
    <submittedName>
        <fullName evidence="4">GNAT family N-acetyltransferase</fullName>
    </submittedName>
</protein>
<evidence type="ECO:0000256" key="1">
    <source>
        <dbReference type="ARBA" id="ARBA00022679"/>
    </source>
</evidence>
<dbReference type="SUPFAM" id="SSF55729">
    <property type="entry name" value="Acyl-CoA N-acyltransferases (Nat)"/>
    <property type="match status" value="1"/>
</dbReference>
<proteinExistence type="predicted"/>
<evidence type="ECO:0000313" key="5">
    <source>
        <dbReference type="Proteomes" id="UP000662814"/>
    </source>
</evidence>
<dbReference type="PROSITE" id="PS51186">
    <property type="entry name" value="GNAT"/>
    <property type="match status" value="1"/>
</dbReference>
<dbReference type="InterPro" id="IPR000182">
    <property type="entry name" value="GNAT_dom"/>
</dbReference>
<dbReference type="PANTHER" id="PTHR43877">
    <property type="entry name" value="AMINOALKYLPHOSPHONATE N-ACETYLTRANSFERASE-RELATED-RELATED"/>
    <property type="match status" value="1"/>
</dbReference>
<accession>A0ABX6YEG2</accession>
<keyword evidence="5" id="KW-1185">Reference proteome</keyword>